<gene>
    <name evidence="3" type="ORF">QEH59_06960</name>
</gene>
<name>A0ABU1AH56_9BACT</name>
<dbReference type="RefSeq" id="WP_308984640.1">
    <property type="nucleotide sequence ID" value="NZ_JARXIC010000009.1"/>
</dbReference>
<proteinExistence type="predicted"/>
<dbReference type="InterPro" id="IPR013780">
    <property type="entry name" value="Glyco_hydro_b"/>
</dbReference>
<dbReference type="Pfam" id="PF22848">
    <property type="entry name" value="ASD1_dom"/>
    <property type="match status" value="1"/>
</dbReference>
<dbReference type="Proteomes" id="UP001243717">
    <property type="component" value="Unassembled WGS sequence"/>
</dbReference>
<evidence type="ECO:0000313" key="4">
    <source>
        <dbReference type="Proteomes" id="UP001243717"/>
    </source>
</evidence>
<keyword evidence="1" id="KW-0732">Signal</keyword>
<dbReference type="PANTHER" id="PTHR43576">
    <property type="entry name" value="ALPHA-L-ARABINOFURANOSIDASE C-RELATED"/>
    <property type="match status" value="1"/>
</dbReference>
<feature type="signal peptide" evidence="1">
    <location>
        <begin position="1"/>
        <end position="24"/>
    </location>
</feature>
<dbReference type="SUPFAM" id="SSF51445">
    <property type="entry name" value="(Trans)glycosidases"/>
    <property type="match status" value="1"/>
</dbReference>
<feature type="chain" id="PRO_5045960163" description="Alpha-L-arabinofuranosidase 1 catalytic domain-containing protein" evidence="1">
    <location>
        <begin position="25"/>
        <end position="692"/>
    </location>
</feature>
<evidence type="ECO:0000259" key="2">
    <source>
        <dbReference type="Pfam" id="PF22848"/>
    </source>
</evidence>
<dbReference type="InterPro" id="IPR017853">
    <property type="entry name" value="GH"/>
</dbReference>
<feature type="domain" description="Alpha-L-arabinofuranosidase 1 catalytic" evidence="2">
    <location>
        <begin position="160"/>
        <end position="357"/>
    </location>
</feature>
<dbReference type="Gene3D" id="3.20.20.80">
    <property type="entry name" value="Glycosidases"/>
    <property type="match status" value="1"/>
</dbReference>
<organism evidence="3 4">
    <name type="scientific">Thalassobacterium sedimentorum</name>
    <dbReference type="NCBI Taxonomy" id="3041258"/>
    <lineage>
        <taxon>Bacteria</taxon>
        <taxon>Pseudomonadati</taxon>
        <taxon>Verrucomicrobiota</taxon>
        <taxon>Opitutia</taxon>
        <taxon>Puniceicoccales</taxon>
        <taxon>Coraliomargaritaceae</taxon>
        <taxon>Thalassobacterium</taxon>
    </lineage>
</organism>
<evidence type="ECO:0000313" key="3">
    <source>
        <dbReference type="EMBL" id="MDQ8194157.1"/>
    </source>
</evidence>
<dbReference type="InterPro" id="IPR055235">
    <property type="entry name" value="ASD1_cat"/>
</dbReference>
<keyword evidence="4" id="KW-1185">Reference proteome</keyword>
<accession>A0ABU1AH56</accession>
<evidence type="ECO:0000256" key="1">
    <source>
        <dbReference type="SAM" id="SignalP"/>
    </source>
</evidence>
<protein>
    <recommendedName>
        <fullName evidence="2">Alpha-L-arabinofuranosidase 1 catalytic domain-containing protein</fullName>
    </recommendedName>
</protein>
<dbReference type="PANTHER" id="PTHR43576:SF2">
    <property type="entry name" value="INTRACELLULAR EXO-ALPHA-L-ARABINOFURANOSIDASE 2"/>
    <property type="match status" value="1"/>
</dbReference>
<sequence>MKTQNTIKLLILWLLCMTQSYAQAPSNLRYSQGEFLVYTQGDTIPYNFFQYDGAEATSISITPPLPAGITFVTDTSLNEGSMWGTPTVTAHPTDHLITVRNAQGSATISINVAVYAAGNNKVLINTNTSLKHSISDGFASAVTCWLTDSSERQDIKPSLERMRTGSLRFPYGHLSDNYLWHDIDAGNPHAGLHPIIASTSQPPAGWSWATSNDDTFINAMDFDEYMSICTELGIKPLVVVNMLSHKYSNGPSLSHLIDTAAAWVQYAKDKNYEVAYWQIGNEIDHHSNLLSRTEYVTAYHQMVDAMKAINPDILTGPGILSDMNYMRAVTDANPNNVDFLSAHQYIWSLDIDTYEKWRDFTGNMIPAIDNAVTVSREYNNMPILITETNAYGSAALLEGNTVNNFLKALCWFELLMQQVHAENAVYSYYWGTSDPWNYQNGGLSNEESYTLLKNDATLSMRAEISRFVNEYTLDEMVQSQTSISRLRTYASLNSANDRINLFFLNKDSNRQPIDVTVNGMNLPENYSVRSYSADSPHSLVASYTNSAEGVSISGNSFTMELLPLSITVVSFYAERSFQTLFPYLLMEADENLDGKSNYLNYAQGFNPSHSAPTGGINFNGESFQFVVRNNATDVQYALYWTTDFSEWNPMTAGIDYTTTLESQDTEQKVYKGILAESLLQKDKCFFLQSFNR</sequence>
<comment type="caution">
    <text evidence="3">The sequence shown here is derived from an EMBL/GenBank/DDBJ whole genome shotgun (WGS) entry which is preliminary data.</text>
</comment>
<dbReference type="EMBL" id="JARXIC010000009">
    <property type="protein sequence ID" value="MDQ8194157.1"/>
    <property type="molecule type" value="Genomic_DNA"/>
</dbReference>
<dbReference type="Gene3D" id="2.60.40.1180">
    <property type="entry name" value="Golgi alpha-mannosidase II"/>
    <property type="match status" value="1"/>
</dbReference>
<reference evidence="3 4" key="1">
    <citation type="submission" date="2023-04" db="EMBL/GenBank/DDBJ databases">
        <title>A novel bacteria isolated from coastal sediment.</title>
        <authorList>
            <person name="Liu X.-J."/>
            <person name="Du Z.-J."/>
        </authorList>
    </citation>
    <scope>NUCLEOTIDE SEQUENCE [LARGE SCALE GENOMIC DNA]</scope>
    <source>
        <strain evidence="3 4">SDUM461004</strain>
    </source>
</reference>